<gene>
    <name evidence="2" type="ORF">PAC_06527</name>
</gene>
<name>A0A1L7WV44_9HELO</name>
<feature type="region of interest" description="Disordered" evidence="1">
    <location>
        <begin position="1"/>
        <end position="99"/>
    </location>
</feature>
<sequence length="117" mass="13067">MSEQDPEPRPTPFEQLLPPETDSKWSTRIFAIAGTQREKAHPTHLRAYRKEQSTAGEASGSGPRAPRNESEESFLDFSTLDDVGQHHDENQTQHQRLRDLGLGIVTLVSASHPPSKL</sequence>
<dbReference type="AlphaFoldDB" id="A0A1L7WV44"/>
<dbReference type="Proteomes" id="UP000184330">
    <property type="component" value="Unassembled WGS sequence"/>
</dbReference>
<feature type="compositionally biased region" description="Basic and acidic residues" evidence="1">
    <location>
        <begin position="83"/>
        <end position="99"/>
    </location>
</feature>
<evidence type="ECO:0000256" key="1">
    <source>
        <dbReference type="SAM" id="MobiDB-lite"/>
    </source>
</evidence>
<evidence type="ECO:0000313" key="3">
    <source>
        <dbReference type="Proteomes" id="UP000184330"/>
    </source>
</evidence>
<accession>A0A1L7WV44</accession>
<organism evidence="2 3">
    <name type="scientific">Phialocephala subalpina</name>
    <dbReference type="NCBI Taxonomy" id="576137"/>
    <lineage>
        <taxon>Eukaryota</taxon>
        <taxon>Fungi</taxon>
        <taxon>Dikarya</taxon>
        <taxon>Ascomycota</taxon>
        <taxon>Pezizomycotina</taxon>
        <taxon>Leotiomycetes</taxon>
        <taxon>Helotiales</taxon>
        <taxon>Mollisiaceae</taxon>
        <taxon>Phialocephala</taxon>
        <taxon>Phialocephala fortinii species complex</taxon>
    </lineage>
</organism>
<evidence type="ECO:0000313" key="2">
    <source>
        <dbReference type="EMBL" id="CZR56638.1"/>
    </source>
</evidence>
<protein>
    <submittedName>
        <fullName evidence="2">Uncharacterized protein</fullName>
    </submittedName>
</protein>
<proteinExistence type="predicted"/>
<keyword evidence="3" id="KW-1185">Reference proteome</keyword>
<dbReference type="EMBL" id="FJOG01000008">
    <property type="protein sequence ID" value="CZR56638.1"/>
    <property type="molecule type" value="Genomic_DNA"/>
</dbReference>
<reference evidence="2 3" key="1">
    <citation type="submission" date="2016-03" db="EMBL/GenBank/DDBJ databases">
        <authorList>
            <person name="Ploux O."/>
        </authorList>
    </citation>
    <scope>NUCLEOTIDE SEQUENCE [LARGE SCALE GENOMIC DNA]</scope>
    <source>
        <strain evidence="2 3">UAMH 11012</strain>
    </source>
</reference>